<evidence type="ECO:0000313" key="2">
    <source>
        <dbReference type="EMBL" id="MBW33030.1"/>
    </source>
</evidence>
<evidence type="ECO:0000256" key="1">
    <source>
        <dbReference type="SAM" id="Phobius"/>
    </source>
</evidence>
<feature type="transmembrane region" description="Helical" evidence="1">
    <location>
        <begin position="73"/>
        <end position="92"/>
    </location>
</feature>
<keyword evidence="1" id="KW-1133">Transmembrane helix</keyword>
<dbReference type="EMBL" id="GGFM01012279">
    <property type="protein sequence ID" value="MBW33030.1"/>
    <property type="molecule type" value="Transcribed_RNA"/>
</dbReference>
<accession>A0A2M3ZX41</accession>
<keyword evidence="1" id="KW-0812">Transmembrane</keyword>
<sequence length="115" mass="13446">MLVDEVFRLLPYSLLYLYMFAYVVRACVRVCRCRQILNPFDTSSPVRMGSSLRFFASLLLLVSAFQLDLDVSYFQFSHSLFSLLPCAILFFFSDGRLLNFSTFFHITFRLLRGLL</sequence>
<dbReference type="AlphaFoldDB" id="A0A2M3ZX41"/>
<organism evidence="2">
    <name type="scientific">Anopheles braziliensis</name>
    <dbReference type="NCBI Taxonomy" id="58242"/>
    <lineage>
        <taxon>Eukaryota</taxon>
        <taxon>Metazoa</taxon>
        <taxon>Ecdysozoa</taxon>
        <taxon>Arthropoda</taxon>
        <taxon>Hexapoda</taxon>
        <taxon>Insecta</taxon>
        <taxon>Pterygota</taxon>
        <taxon>Neoptera</taxon>
        <taxon>Endopterygota</taxon>
        <taxon>Diptera</taxon>
        <taxon>Nematocera</taxon>
        <taxon>Culicoidea</taxon>
        <taxon>Culicidae</taxon>
        <taxon>Anophelinae</taxon>
        <taxon>Anopheles</taxon>
    </lineage>
</organism>
<protein>
    <submittedName>
        <fullName evidence="2">Putative secreted peptide</fullName>
    </submittedName>
</protein>
<feature type="transmembrane region" description="Helical" evidence="1">
    <location>
        <begin position="12"/>
        <end position="31"/>
    </location>
</feature>
<feature type="transmembrane region" description="Helical" evidence="1">
    <location>
        <begin position="51"/>
        <end position="67"/>
    </location>
</feature>
<proteinExistence type="predicted"/>
<keyword evidence="1" id="KW-0472">Membrane</keyword>
<name>A0A2M3ZX41_9DIPT</name>
<reference evidence="2" key="1">
    <citation type="submission" date="2018-01" db="EMBL/GenBank/DDBJ databases">
        <title>An insight into the sialome of Amazonian anophelines.</title>
        <authorList>
            <person name="Ribeiro J.M."/>
            <person name="Scarpassa V."/>
            <person name="Calvo E."/>
        </authorList>
    </citation>
    <scope>NUCLEOTIDE SEQUENCE</scope>
    <source>
        <tissue evidence="2">Salivary glands</tissue>
    </source>
</reference>